<dbReference type="FunFam" id="1.25.40.10:FF:000073">
    <property type="entry name" value="Pentatricopeptide repeat-containing protein chloroplastic"/>
    <property type="match status" value="1"/>
</dbReference>
<sequence>MLLFQRSRELPSSKFKLRGSISKLYSSFSSPLSLCNNPQLLHQIHSRFIIHGLHQNPSLSSELITRYSNLGCLDLSIKAFDSIDDPNASLCITMLRILSSHQKYENILIIFRQIMAKYLFLDETAYLCVIRACSNLSSIEAGLQVHSLVEKLGFEAHLDVGTSLVYMYGRHGAINDARQVFEQIPVKNLTSWNEVMSVFSKHGDGKESLRLFKRLRFEGFVPDSSTIICLLRLCIDLNCLEMGRSLHLLIILYNLVADLSIMTALLTMYCKLGSLEVARLLFDKMAVKDLAVWNVMISGYSQSMHPKRALDLLRDIAELGLKPDLFTAIASLTAVTQLKSLEFGRQLHGAVIRHESDCQISVHNSLIEMYSLCGNPEKSRLIFDSLERKTMASWSSMIKGYVSNELPLEALLLFKDMGTCGVRADTITLINILPACVSSGALEQVKIVQVYSIKQGLNLLISINTALLVSYAKCGCIEMAQKLFDEGDIELRDIMSWNSIIGAYSKHGYWKPCFKLYEQLKESEVLPDQVTFLALLTACVNSGLVTEGWACFSEMVDKFSIQPGQEHYACMVDLLGRSGHLEAAVNVIEKMPFKADVRVWGPLLSACKLHKEASLAEFAAWKLIELEPENAANYVLLSNIYASAGNWEGVAKMRNCLKGKGLKKMPGYSWLEINGQVHEFRVMDQSHSESGSIYNMLKVMEQDIKSVEDIC</sequence>
<name>A0ABD0UH63_DENTH</name>
<dbReference type="NCBIfam" id="TIGR00756">
    <property type="entry name" value="PPR"/>
    <property type="match status" value="4"/>
</dbReference>
<evidence type="ECO:0000256" key="1">
    <source>
        <dbReference type="ARBA" id="ARBA00022737"/>
    </source>
</evidence>
<dbReference type="AlphaFoldDB" id="A0ABD0UH63"/>
<dbReference type="EMBL" id="JANQDX010000016">
    <property type="protein sequence ID" value="KAL0909508.1"/>
    <property type="molecule type" value="Genomic_DNA"/>
</dbReference>
<evidence type="ECO:0000313" key="4">
    <source>
        <dbReference type="Proteomes" id="UP001552299"/>
    </source>
</evidence>
<keyword evidence="4" id="KW-1185">Reference proteome</keyword>
<comment type="caution">
    <text evidence="3">The sequence shown here is derived from an EMBL/GenBank/DDBJ whole genome shotgun (WGS) entry which is preliminary data.</text>
</comment>
<reference evidence="3 4" key="1">
    <citation type="journal article" date="2024" name="Plant Biotechnol. J.">
        <title>Dendrobium thyrsiflorum genome and its molecular insights into genes involved in important horticultural traits.</title>
        <authorList>
            <person name="Chen B."/>
            <person name="Wang J.Y."/>
            <person name="Zheng P.J."/>
            <person name="Li K.L."/>
            <person name="Liang Y.M."/>
            <person name="Chen X.F."/>
            <person name="Zhang C."/>
            <person name="Zhao X."/>
            <person name="He X."/>
            <person name="Zhang G.Q."/>
            <person name="Liu Z.J."/>
            <person name="Xu Q."/>
        </authorList>
    </citation>
    <scope>NUCLEOTIDE SEQUENCE [LARGE SCALE GENOMIC DNA]</scope>
    <source>
        <strain evidence="3">GZMU011</strain>
    </source>
</reference>
<dbReference type="Pfam" id="PF01535">
    <property type="entry name" value="PPR"/>
    <property type="match status" value="7"/>
</dbReference>
<feature type="repeat" description="PPR" evidence="2">
    <location>
        <begin position="188"/>
        <end position="222"/>
    </location>
</feature>
<dbReference type="PROSITE" id="PS51375">
    <property type="entry name" value="PPR"/>
    <property type="match status" value="4"/>
</dbReference>
<gene>
    <name evidence="3" type="ORF">M5K25_020382</name>
</gene>
<dbReference type="Pfam" id="PF20431">
    <property type="entry name" value="E_motif"/>
    <property type="match status" value="1"/>
</dbReference>
<evidence type="ECO:0000256" key="2">
    <source>
        <dbReference type="PROSITE-ProRule" id="PRU00708"/>
    </source>
</evidence>
<dbReference type="InterPro" id="IPR046848">
    <property type="entry name" value="E_motif"/>
</dbReference>
<protein>
    <recommendedName>
        <fullName evidence="5">Pentatricopeptide repeat-containing protein</fullName>
    </recommendedName>
</protein>
<accession>A0ABD0UH63</accession>
<feature type="repeat" description="PPR" evidence="2">
    <location>
        <begin position="289"/>
        <end position="323"/>
    </location>
</feature>
<dbReference type="PANTHER" id="PTHR47926">
    <property type="entry name" value="PENTATRICOPEPTIDE REPEAT-CONTAINING PROTEIN"/>
    <property type="match status" value="1"/>
</dbReference>
<dbReference type="Gene3D" id="1.25.40.10">
    <property type="entry name" value="Tetratricopeptide repeat domain"/>
    <property type="match status" value="3"/>
</dbReference>
<dbReference type="Proteomes" id="UP001552299">
    <property type="component" value="Unassembled WGS sequence"/>
</dbReference>
<evidence type="ECO:0000313" key="3">
    <source>
        <dbReference type="EMBL" id="KAL0909508.1"/>
    </source>
</evidence>
<dbReference type="GO" id="GO:0099402">
    <property type="term" value="P:plant organ development"/>
    <property type="evidence" value="ECO:0007669"/>
    <property type="project" value="UniProtKB-ARBA"/>
</dbReference>
<dbReference type="InterPro" id="IPR046960">
    <property type="entry name" value="PPR_At4g14850-like_plant"/>
</dbReference>
<dbReference type="FunFam" id="1.25.40.10:FF:000158">
    <property type="entry name" value="pentatricopeptide repeat-containing protein At2g33680"/>
    <property type="match status" value="1"/>
</dbReference>
<keyword evidence="1" id="KW-0677">Repeat</keyword>
<dbReference type="InterPro" id="IPR002885">
    <property type="entry name" value="PPR_rpt"/>
</dbReference>
<dbReference type="Pfam" id="PF13041">
    <property type="entry name" value="PPR_2"/>
    <property type="match status" value="1"/>
</dbReference>
<feature type="repeat" description="PPR" evidence="2">
    <location>
        <begin position="390"/>
        <end position="424"/>
    </location>
</feature>
<feature type="repeat" description="PPR" evidence="2">
    <location>
        <begin position="493"/>
        <end position="527"/>
    </location>
</feature>
<evidence type="ECO:0008006" key="5">
    <source>
        <dbReference type="Google" id="ProtNLM"/>
    </source>
</evidence>
<dbReference type="InterPro" id="IPR011990">
    <property type="entry name" value="TPR-like_helical_dom_sf"/>
</dbReference>
<proteinExistence type="predicted"/>
<dbReference type="PANTHER" id="PTHR47926:SF347">
    <property type="entry name" value="PENTATRICOPEPTIDE REPEAT-CONTAINING PROTEIN"/>
    <property type="match status" value="1"/>
</dbReference>
<organism evidence="3 4">
    <name type="scientific">Dendrobium thyrsiflorum</name>
    <name type="common">Pinecone-like raceme dendrobium</name>
    <name type="synonym">Orchid</name>
    <dbReference type="NCBI Taxonomy" id="117978"/>
    <lineage>
        <taxon>Eukaryota</taxon>
        <taxon>Viridiplantae</taxon>
        <taxon>Streptophyta</taxon>
        <taxon>Embryophyta</taxon>
        <taxon>Tracheophyta</taxon>
        <taxon>Spermatophyta</taxon>
        <taxon>Magnoliopsida</taxon>
        <taxon>Liliopsida</taxon>
        <taxon>Asparagales</taxon>
        <taxon>Orchidaceae</taxon>
        <taxon>Epidendroideae</taxon>
        <taxon>Malaxideae</taxon>
        <taxon>Dendrobiinae</taxon>
        <taxon>Dendrobium</taxon>
    </lineage>
</organism>